<evidence type="ECO:0000313" key="1">
    <source>
        <dbReference type="EMBL" id="CAB4214936.1"/>
    </source>
</evidence>
<name>A0A6J5SJJ0_9CAUD</name>
<accession>A0A6J5SJJ0</accession>
<organism evidence="1">
    <name type="scientific">uncultured Caudovirales phage</name>
    <dbReference type="NCBI Taxonomy" id="2100421"/>
    <lineage>
        <taxon>Viruses</taxon>
        <taxon>Duplodnaviria</taxon>
        <taxon>Heunggongvirae</taxon>
        <taxon>Uroviricota</taxon>
        <taxon>Caudoviricetes</taxon>
        <taxon>Peduoviridae</taxon>
        <taxon>Maltschvirus</taxon>
        <taxon>Maltschvirus maltsch</taxon>
    </lineage>
</organism>
<proteinExistence type="predicted"/>
<gene>
    <name evidence="1" type="ORF">UFOVP1467_21</name>
    <name evidence="2" type="ORF">UFOVP1616_5</name>
</gene>
<dbReference type="EMBL" id="LR797420">
    <property type="protein sequence ID" value="CAB4214936.1"/>
    <property type="molecule type" value="Genomic_DNA"/>
</dbReference>
<protein>
    <submittedName>
        <fullName evidence="1">Uncharacterized protein</fullName>
    </submittedName>
</protein>
<evidence type="ECO:0000313" key="2">
    <source>
        <dbReference type="EMBL" id="CAB4219623.1"/>
    </source>
</evidence>
<dbReference type="EMBL" id="LR797480">
    <property type="protein sequence ID" value="CAB4219623.1"/>
    <property type="molecule type" value="Genomic_DNA"/>
</dbReference>
<reference evidence="1" key="1">
    <citation type="submission" date="2020-05" db="EMBL/GenBank/DDBJ databases">
        <authorList>
            <person name="Chiriac C."/>
            <person name="Salcher M."/>
            <person name="Ghai R."/>
            <person name="Kavagutti S V."/>
        </authorList>
    </citation>
    <scope>NUCLEOTIDE SEQUENCE</scope>
</reference>
<sequence length="121" mass="13151">MAELVDQELPLGVGIPESVARGVKATITITERPDFLDITTVGGDPALVQGRSEFDWSVDVPPQLIPGHHPNHIALSNGHIGHGTTFYYSTADQAARMALALWEQQQLHPVVQTVQHVTVLQ</sequence>